<protein>
    <submittedName>
        <fullName evidence="1">Uncharacterized protein</fullName>
    </submittedName>
</protein>
<gene>
    <name evidence="1" type="ordered locus">RPC_2401</name>
</gene>
<dbReference type="KEGG" id="rpc:RPC_2401"/>
<dbReference type="OrthoDB" id="7916371at2"/>
<reference evidence="1" key="1">
    <citation type="submission" date="2006-03" db="EMBL/GenBank/DDBJ databases">
        <title>Complete sequence of Rhodopseudomonas palustris BisB18.</title>
        <authorList>
            <consortium name="US DOE Joint Genome Institute"/>
            <person name="Copeland A."/>
            <person name="Lucas S."/>
            <person name="Lapidus A."/>
            <person name="Barry K."/>
            <person name="Detter J.C."/>
            <person name="Glavina del Rio T."/>
            <person name="Hammon N."/>
            <person name="Israni S."/>
            <person name="Dalin E."/>
            <person name="Tice H."/>
            <person name="Pitluck S."/>
            <person name="Chain P."/>
            <person name="Malfatti S."/>
            <person name="Shin M."/>
            <person name="Vergez L."/>
            <person name="Schmutz J."/>
            <person name="Larimer F."/>
            <person name="Land M."/>
            <person name="Hauser L."/>
            <person name="Pelletier D.A."/>
            <person name="Kyrpides N."/>
            <person name="Anderson I."/>
            <person name="Oda Y."/>
            <person name="Harwood C.S."/>
            <person name="Richardson P."/>
        </authorList>
    </citation>
    <scope>NUCLEOTIDE SEQUENCE [LARGE SCALE GENOMIC DNA]</scope>
    <source>
        <strain evidence="1">BisB18</strain>
    </source>
</reference>
<organism evidence="1">
    <name type="scientific">Rhodopseudomonas palustris (strain BisB18)</name>
    <dbReference type="NCBI Taxonomy" id="316056"/>
    <lineage>
        <taxon>Bacteria</taxon>
        <taxon>Pseudomonadati</taxon>
        <taxon>Pseudomonadota</taxon>
        <taxon>Alphaproteobacteria</taxon>
        <taxon>Hyphomicrobiales</taxon>
        <taxon>Nitrobacteraceae</taxon>
        <taxon>Rhodopseudomonas</taxon>
    </lineage>
</organism>
<accession>Q215I3</accession>
<evidence type="ECO:0000313" key="1">
    <source>
        <dbReference type="EMBL" id="ABD87953.1"/>
    </source>
</evidence>
<name>Q215I3_RHOPB</name>
<dbReference type="AlphaFoldDB" id="Q215I3"/>
<dbReference type="STRING" id="316056.RPC_2401"/>
<sequence length="76" mass="8778">MAEPEDMIIPLLREMRSEVAALRDHMDARFDVMESAQKSFKHALTADTLMSKLITGEFEERIVALEKKVRDLESQK</sequence>
<proteinExistence type="predicted"/>
<dbReference type="HOGENOM" id="CLU_2652103_0_0_5"/>
<dbReference type="EMBL" id="CP000301">
    <property type="protein sequence ID" value="ABD87953.1"/>
    <property type="molecule type" value="Genomic_DNA"/>
</dbReference>